<protein>
    <submittedName>
        <fullName evidence="1">Uncharacterized protein</fullName>
    </submittedName>
</protein>
<reference evidence="1 2" key="1">
    <citation type="submission" date="2020-08" db="EMBL/GenBank/DDBJ databases">
        <authorList>
            <person name="Newling K."/>
            <person name="Davey J."/>
            <person name="Forrester S."/>
        </authorList>
    </citation>
    <scope>NUCLEOTIDE SEQUENCE [LARGE SCALE GENOMIC DNA]</scope>
    <source>
        <strain evidence="2">Crithidia deanei Carvalho (ATCC PRA-265)</strain>
    </source>
</reference>
<dbReference type="VEuPathDB" id="TriTrypDB:ADEAN_000427500"/>
<dbReference type="Gene3D" id="2.130.10.10">
    <property type="entry name" value="YVTN repeat-like/Quinoprotein amine dehydrogenase"/>
    <property type="match status" value="1"/>
</dbReference>
<dbReference type="SUPFAM" id="SSF50978">
    <property type="entry name" value="WD40 repeat-like"/>
    <property type="match status" value="1"/>
</dbReference>
<dbReference type="InterPro" id="IPR001680">
    <property type="entry name" value="WD40_rpt"/>
</dbReference>
<dbReference type="EMBL" id="LR877151">
    <property type="protein sequence ID" value="CAD2216797.1"/>
    <property type="molecule type" value="Genomic_DNA"/>
</dbReference>
<evidence type="ECO:0000313" key="1">
    <source>
        <dbReference type="EMBL" id="CAD2216797.1"/>
    </source>
</evidence>
<dbReference type="SMART" id="SM00320">
    <property type="entry name" value="WD40"/>
    <property type="match status" value="4"/>
</dbReference>
<dbReference type="InterPro" id="IPR036322">
    <property type="entry name" value="WD40_repeat_dom_sf"/>
</dbReference>
<dbReference type="PANTHER" id="PTHR19871:SF14">
    <property type="entry name" value="DUF4062 DOMAIN-CONTAINING PROTEIN"/>
    <property type="match status" value="1"/>
</dbReference>
<dbReference type="Proteomes" id="UP000515908">
    <property type="component" value="Chromosome 07"/>
</dbReference>
<dbReference type="AlphaFoldDB" id="A0A7G2CCY1"/>
<sequence length="1007" mass="113461">MISGQFPVEGGATLIVAVDGVDKLRPPVSPCDALALDENGVSIWGEEDALQASLLSASTITNDQTNLRDIAAMGANRARTAAYQKAVATVHFIPTKISKNIRFIVTCATESLCCRALKNRGEHSTEVIDVQEEIANKLETAGYMYKFEGRIFDPTNLTNAGITLSDEDKDIIAAKLSAAPSDEELIVYLWSALSLRSEDGQTEGTTEFLRDFPDNSAEAARRTYLKVREEIGRPATALLFGILRSCRWSISLSALRTLIGFDNSAKFNYMLRLLRPVLEIPLLAEVLAENTLFSKVCIASRSFLDVLARAELKQDTKTFDADQRTWHTVIANYYFSIVVDIMKKEMDNNIVFPTKSSTPAERQAAKELLYHLQCSGQWNMVDTIVLSFPFIMIMCRNGLLYQLLRDLTVAFNKRYELYRLGDRSVLGNSEAQGTTTTLLPGTLPQPLQRMKQYILFIKNRAIFLSEFPHLVIQTALNDAVVYPILYQDVGVHLNVYNHIDLPDMFVCGFFVKILTDLNSTHDDEISAIQYLTRHNYVVSSARNNLLRWCGLTSDTIGQKAIARAVDMQSPVQRVVQCDTGAYIMVLTEDRLIRVFDAATSKLVSTCKDGSGVAINFDPIEEMCFSSRGRYLYVATSNLNLFVFVTEKGELLDVLYGEEFFPEGYEFGDIYGTKHSFHLLPHYGREEENILLTVVDKYLIGWVLELHTEEDNFEGSSPVSWRCSRWLFHELDYTVESAMWFRSQLKRSTDLENTPPYLGLKEVILCVPDHRLYMDAISLQEGRCVQRFMWTQVQQTQLGDELSTMINNTVSMQNEVSIFNDGAGGGEQRKVKLVALSPDAECVAAAFSDGMIAIFHSKCAQRMQGEYMTIQKAVEWIDGFSHEEDKSILFLSFCKSYGTLLAATSHLVRYWGLMHQEGELDPLCPIITRKVHGELVCKEEVCAVAVQPPFVSVNPFKNKDLPLNGSKNVHTLFKTNEMDDDTRQFYALPDLVIGDVCGRISFYSLWKK</sequence>
<accession>A0A7G2CCY1</accession>
<evidence type="ECO:0000313" key="2">
    <source>
        <dbReference type="Proteomes" id="UP000515908"/>
    </source>
</evidence>
<organism evidence="1 2">
    <name type="scientific">Angomonas deanei</name>
    <dbReference type="NCBI Taxonomy" id="59799"/>
    <lineage>
        <taxon>Eukaryota</taxon>
        <taxon>Discoba</taxon>
        <taxon>Euglenozoa</taxon>
        <taxon>Kinetoplastea</taxon>
        <taxon>Metakinetoplastina</taxon>
        <taxon>Trypanosomatida</taxon>
        <taxon>Trypanosomatidae</taxon>
        <taxon>Strigomonadinae</taxon>
        <taxon>Angomonas</taxon>
    </lineage>
</organism>
<name>A0A7G2CCY1_9TRYP</name>
<gene>
    <name evidence="1" type="ORF">ADEAN_000427500</name>
</gene>
<keyword evidence="2" id="KW-1185">Reference proteome</keyword>
<dbReference type="Gene3D" id="1.25.40.370">
    <property type="match status" value="1"/>
</dbReference>
<proteinExistence type="predicted"/>
<dbReference type="OrthoDB" id="120976at2759"/>
<dbReference type="PANTHER" id="PTHR19871">
    <property type="entry name" value="BETA TRANSDUCIN-RELATED PROTEIN"/>
    <property type="match status" value="1"/>
</dbReference>
<dbReference type="InterPro" id="IPR015943">
    <property type="entry name" value="WD40/YVTN_repeat-like_dom_sf"/>
</dbReference>
<dbReference type="InterPro" id="IPR052752">
    <property type="entry name" value="NACHT-WD_repeat"/>
</dbReference>